<keyword evidence="1" id="KW-0472">Membrane</keyword>
<organism evidence="2 3">
    <name type="scientific">Actinoallomurus spadix</name>
    <dbReference type="NCBI Taxonomy" id="79912"/>
    <lineage>
        <taxon>Bacteria</taxon>
        <taxon>Bacillati</taxon>
        <taxon>Actinomycetota</taxon>
        <taxon>Actinomycetes</taxon>
        <taxon>Streptosporangiales</taxon>
        <taxon>Thermomonosporaceae</taxon>
        <taxon>Actinoallomurus</taxon>
    </lineage>
</organism>
<evidence type="ECO:0000313" key="3">
    <source>
        <dbReference type="Proteomes" id="UP001501822"/>
    </source>
</evidence>
<proteinExistence type="predicted"/>
<feature type="transmembrane region" description="Helical" evidence="1">
    <location>
        <begin position="27"/>
        <end position="47"/>
    </location>
</feature>
<evidence type="ECO:0000256" key="1">
    <source>
        <dbReference type="SAM" id="Phobius"/>
    </source>
</evidence>
<evidence type="ECO:0000313" key="2">
    <source>
        <dbReference type="EMBL" id="GAA0366291.1"/>
    </source>
</evidence>
<protein>
    <recommendedName>
        <fullName evidence="4">ABC transporter substrate-binding protein</fullName>
    </recommendedName>
</protein>
<dbReference type="InterPro" id="IPR028082">
    <property type="entry name" value="Peripla_BP_I"/>
</dbReference>
<evidence type="ECO:0008006" key="4">
    <source>
        <dbReference type="Google" id="ProtNLM"/>
    </source>
</evidence>
<dbReference type="Gene3D" id="3.40.50.2300">
    <property type="match status" value="2"/>
</dbReference>
<comment type="caution">
    <text evidence="2">The sequence shown here is derived from an EMBL/GenBank/DDBJ whole genome shotgun (WGS) entry which is preliminary data.</text>
</comment>
<accession>A0ABP3HC90</accession>
<reference evidence="3" key="1">
    <citation type="journal article" date="2019" name="Int. J. Syst. Evol. Microbiol.">
        <title>The Global Catalogue of Microorganisms (GCM) 10K type strain sequencing project: providing services to taxonomists for standard genome sequencing and annotation.</title>
        <authorList>
            <consortium name="The Broad Institute Genomics Platform"/>
            <consortium name="The Broad Institute Genome Sequencing Center for Infectious Disease"/>
            <person name="Wu L."/>
            <person name="Ma J."/>
        </authorList>
    </citation>
    <scope>NUCLEOTIDE SEQUENCE [LARGE SCALE GENOMIC DNA]</scope>
    <source>
        <strain evidence="3">JCM 3146</strain>
    </source>
</reference>
<dbReference type="SUPFAM" id="SSF53822">
    <property type="entry name" value="Periplasmic binding protein-like I"/>
    <property type="match status" value="1"/>
</dbReference>
<keyword evidence="1" id="KW-1133">Transmembrane helix</keyword>
<keyword evidence="3" id="KW-1185">Reference proteome</keyword>
<keyword evidence="1" id="KW-0812">Transmembrane</keyword>
<sequence length="511" mass="55547">MGLRVTWSRHHEDDEPGFPMPRRRRRWPFAVAVVAVLLAVVLGWRVVDRLGRCAAGVPKVHGECIGVSDGRDREHPWFATHGQEKAWKPLLRAIWAENERVRHSGKKYVTVAYLGPFSFTPDRDLTTGRTIPELEGAYIGQLRANRGEGGGDHPQIRLVLANEGGDQGQWRRVVDRLKDMTGAPDHLVAVAGLALSTKATVQAALELSKAGIPVVGDVVTADGFDSTGAVRAAVGLGGGRIPGLTRVNPEVGDELAAVGRVLAKRHDLRTATLVTDQRATDLYAKSLRDDFTKNPVLASYLQRRHALEETFTADRPDEPGLPNQFSVIASNICGSNQPDMVFYAGRQKFIKALIGYLAQRCRRPITLVTGSDASAMTTYPGPGSIIYAALADPDVLAGDRNPSRATYLGFLEQFRRTFDVADLRSGWAIMAHDAMLTAAQAIRRTTGPAAKDEPAPDNVRNMLYAMHAANRVLGASGDIDLGPDGDPAHRLIPVLQIAPDGRRTLLDVQRS</sequence>
<dbReference type="EMBL" id="BAAABM010000066">
    <property type="protein sequence ID" value="GAA0366291.1"/>
    <property type="molecule type" value="Genomic_DNA"/>
</dbReference>
<dbReference type="Proteomes" id="UP001501822">
    <property type="component" value="Unassembled WGS sequence"/>
</dbReference>
<name>A0ABP3HC90_9ACTN</name>
<gene>
    <name evidence="2" type="ORF">GCM10010151_65280</name>
</gene>
<dbReference type="RefSeq" id="WP_252799042.1">
    <property type="nucleotide sequence ID" value="NZ_BAAABM010000066.1"/>
</dbReference>